<feature type="transmembrane region" description="Helical" evidence="7">
    <location>
        <begin position="34"/>
        <end position="55"/>
    </location>
</feature>
<dbReference type="InterPro" id="IPR050638">
    <property type="entry name" value="AA-Vitamin_Transporters"/>
</dbReference>
<dbReference type="InterPro" id="IPR000620">
    <property type="entry name" value="EamA_dom"/>
</dbReference>
<proteinExistence type="inferred from homology"/>
<accession>A0A6M4WE87</accession>
<sequence>MESTLCRIRCGEREVWSHFFLLSPVMDIRKNSPAAGAIPVLSAAVLWGTVGPAQVLAASPMTPAALGGWRLLAGGLVLGAFTIRPGKFRAPAARKAMGPLLICAFSTGIYQVAFLSSVARTGAALATVVALGTAPAATGWCARWVIGERMGTAWMVSTGAAVAGCTLLLAPGSTRVDPFGLLLAVAAGTCYGLYTVFAKKLAAAAPAAHLPAFSALSLLVGSLTLLPWMIKDAAPVNNTTTLALIGWLGIGATAAAYWLFTMGLSRVRATTAGTLSLAEPVAAALIGVLLLHERLSPSAWAGCALILTGMITLCLAPMPRSRTSVRAAADPRACRSTFADGSGLSGRRNAGKPLEFLGQDQGPCEGSRATRWRTGPVGSGRSPEHRPNQSLNGPALHGGFAAGRPNGLRTRSSPAGRPARQVRSRIRAAQPAVVRVPVTPDGARVRCGGGVRLVHAQFDPDRVACRRQPGRTGAGGHRLVEFRPVAGEDAGGARIVDACATSHSRGGQGVRHLGRRRGRRQAAGRVPRPSRPGLLRLAQETGSGTSPGLTGTISTRVQPTAFSSVRRCFADRLSYLPADACGVPSGSVQRRP</sequence>
<evidence type="ECO:0000313" key="10">
    <source>
        <dbReference type="EMBL" id="QJT06523.1"/>
    </source>
</evidence>
<gene>
    <name evidence="9" type="ORF">G9272_00150</name>
    <name evidence="10" type="ORF">G9272_44745</name>
</gene>
<feature type="transmembrane region" description="Helical" evidence="7">
    <location>
        <begin position="210"/>
        <end position="230"/>
    </location>
</feature>
<feature type="transmembrane region" description="Helical" evidence="7">
    <location>
        <begin position="96"/>
        <end position="116"/>
    </location>
</feature>
<evidence type="ECO:0000256" key="5">
    <source>
        <dbReference type="ARBA" id="ARBA00023136"/>
    </source>
</evidence>
<evidence type="ECO:0000259" key="8">
    <source>
        <dbReference type="Pfam" id="PF00892"/>
    </source>
</evidence>
<feature type="transmembrane region" description="Helical" evidence="7">
    <location>
        <begin position="153"/>
        <end position="173"/>
    </location>
</feature>
<evidence type="ECO:0000313" key="11">
    <source>
        <dbReference type="Proteomes" id="UP000502665"/>
    </source>
</evidence>
<feature type="compositionally biased region" description="Basic residues" evidence="6">
    <location>
        <begin position="512"/>
        <end position="522"/>
    </location>
</feature>
<evidence type="ECO:0000256" key="1">
    <source>
        <dbReference type="ARBA" id="ARBA00004141"/>
    </source>
</evidence>
<feature type="transmembrane region" description="Helical" evidence="7">
    <location>
        <begin position="298"/>
        <end position="316"/>
    </location>
</feature>
<feature type="transmembrane region" description="Helical" evidence="7">
    <location>
        <begin position="272"/>
        <end position="292"/>
    </location>
</feature>
<comment type="similarity">
    <text evidence="2">Belongs to the EamA transporter family.</text>
</comment>
<keyword evidence="11" id="KW-1185">Reference proteome</keyword>
<dbReference type="Proteomes" id="UP000502665">
    <property type="component" value="Chromosome"/>
</dbReference>
<feature type="region of interest" description="Disordered" evidence="6">
    <location>
        <begin position="353"/>
        <end position="425"/>
    </location>
</feature>
<dbReference type="RefSeq" id="WP_171394600.1">
    <property type="nucleotide sequence ID" value="NZ_CP049838.1"/>
</dbReference>
<dbReference type="InterPro" id="IPR037185">
    <property type="entry name" value="EmrE-like"/>
</dbReference>
<organism evidence="9 11">
    <name type="scientific">Streptomyces asoensis</name>
    <dbReference type="NCBI Taxonomy" id="249586"/>
    <lineage>
        <taxon>Bacteria</taxon>
        <taxon>Bacillati</taxon>
        <taxon>Actinomycetota</taxon>
        <taxon>Actinomycetes</taxon>
        <taxon>Kitasatosporales</taxon>
        <taxon>Streptomycetaceae</taxon>
        <taxon>Streptomyces</taxon>
    </lineage>
</organism>
<feature type="region of interest" description="Disordered" evidence="6">
    <location>
        <begin position="502"/>
        <end position="555"/>
    </location>
</feature>
<keyword evidence="5 7" id="KW-0472">Membrane</keyword>
<dbReference type="AlphaFoldDB" id="A0A6M4WE87"/>
<comment type="subcellular location">
    <subcellularLocation>
        <location evidence="1">Membrane</location>
        <topology evidence="1">Multi-pass membrane protein</topology>
    </subcellularLocation>
</comment>
<feature type="domain" description="EamA" evidence="8">
    <location>
        <begin position="179"/>
        <end position="312"/>
    </location>
</feature>
<dbReference type="SUPFAM" id="SSF103481">
    <property type="entry name" value="Multidrug resistance efflux transporter EmrE"/>
    <property type="match status" value="2"/>
</dbReference>
<dbReference type="EMBL" id="CP049838">
    <property type="protein sequence ID" value="QJT06523.1"/>
    <property type="molecule type" value="Genomic_DNA"/>
</dbReference>
<reference evidence="9" key="1">
    <citation type="submission" date="2020-03" db="EMBL/GenBank/DDBJ databases">
        <title>Molecular networking-based the target discovery of potent antiproliferative macrolactams: 5/6/7/16 polycyclic ansamycins and glycosylated trienomycin from Streptomyces cacaoi subsp. asoensis.</title>
        <authorList>
            <person name="Liu L.-L."/>
        </authorList>
    </citation>
    <scope>NUCLEOTIDE SEQUENCE [LARGE SCALE GENOMIC DNA]</scope>
    <source>
        <strain evidence="9">H2S5</strain>
    </source>
</reference>
<dbReference type="PANTHER" id="PTHR32322">
    <property type="entry name" value="INNER MEMBRANE TRANSPORTER"/>
    <property type="match status" value="1"/>
</dbReference>
<name>A0A6M4WE87_9ACTN</name>
<dbReference type="PANTHER" id="PTHR32322:SF2">
    <property type="entry name" value="EAMA DOMAIN-CONTAINING PROTEIN"/>
    <property type="match status" value="1"/>
</dbReference>
<evidence type="ECO:0000256" key="3">
    <source>
        <dbReference type="ARBA" id="ARBA00022692"/>
    </source>
</evidence>
<evidence type="ECO:0000256" key="4">
    <source>
        <dbReference type="ARBA" id="ARBA00022989"/>
    </source>
</evidence>
<protein>
    <submittedName>
        <fullName evidence="9">DMT family transporter</fullName>
    </submittedName>
</protein>
<feature type="transmembrane region" description="Helical" evidence="7">
    <location>
        <begin position="242"/>
        <end position="260"/>
    </location>
</feature>
<evidence type="ECO:0000256" key="2">
    <source>
        <dbReference type="ARBA" id="ARBA00007362"/>
    </source>
</evidence>
<feature type="compositionally biased region" description="Low complexity" evidence="6">
    <location>
        <begin position="541"/>
        <end position="555"/>
    </location>
</feature>
<dbReference type="Pfam" id="PF00892">
    <property type="entry name" value="EamA"/>
    <property type="match status" value="2"/>
</dbReference>
<feature type="transmembrane region" description="Helical" evidence="7">
    <location>
        <begin position="179"/>
        <end position="198"/>
    </location>
</feature>
<keyword evidence="4 7" id="KW-1133">Transmembrane helix</keyword>
<feature type="domain" description="EamA" evidence="8">
    <location>
        <begin position="36"/>
        <end position="169"/>
    </location>
</feature>
<dbReference type="GO" id="GO:0016020">
    <property type="term" value="C:membrane"/>
    <property type="evidence" value="ECO:0007669"/>
    <property type="project" value="UniProtKB-SubCell"/>
</dbReference>
<evidence type="ECO:0000313" key="9">
    <source>
        <dbReference type="EMBL" id="QJS98946.1"/>
    </source>
</evidence>
<dbReference type="EMBL" id="CP049838">
    <property type="protein sequence ID" value="QJS98946.1"/>
    <property type="molecule type" value="Genomic_DNA"/>
</dbReference>
<dbReference type="Gene3D" id="1.10.3730.20">
    <property type="match status" value="1"/>
</dbReference>
<keyword evidence="3 7" id="KW-0812">Transmembrane</keyword>
<feature type="transmembrane region" description="Helical" evidence="7">
    <location>
        <begin position="67"/>
        <end position="84"/>
    </location>
</feature>
<evidence type="ECO:0000256" key="7">
    <source>
        <dbReference type="SAM" id="Phobius"/>
    </source>
</evidence>
<evidence type="ECO:0000256" key="6">
    <source>
        <dbReference type="SAM" id="MobiDB-lite"/>
    </source>
</evidence>